<proteinExistence type="predicted"/>
<organism evidence="2 3">
    <name type="scientific">Pasteurella multocida</name>
    <dbReference type="NCBI Taxonomy" id="747"/>
    <lineage>
        <taxon>Bacteria</taxon>
        <taxon>Pseudomonadati</taxon>
        <taxon>Pseudomonadota</taxon>
        <taxon>Gammaproteobacteria</taxon>
        <taxon>Pasteurellales</taxon>
        <taxon>Pasteurellaceae</taxon>
        <taxon>Pasteurella</taxon>
    </lineage>
</organism>
<protein>
    <recommendedName>
        <fullName evidence="1">DUF7424 domain-containing protein</fullName>
    </recommendedName>
</protein>
<dbReference type="InterPro" id="IPR055847">
    <property type="entry name" value="DUF7424"/>
</dbReference>
<dbReference type="Proteomes" id="UP001182304">
    <property type="component" value="Unassembled WGS sequence"/>
</dbReference>
<evidence type="ECO:0000313" key="3">
    <source>
        <dbReference type="Proteomes" id="UP001182304"/>
    </source>
</evidence>
<reference evidence="2" key="1">
    <citation type="submission" date="2022-07" db="EMBL/GenBank/DDBJ databases">
        <title>Sequence of Pasteurella multocoda 17BRD-035.</title>
        <authorList>
            <person name="Roy Chowdhury P."/>
            <person name="Alhamami T."/>
            <person name="Trott D.J."/>
            <person name="Djordvevic S.P."/>
        </authorList>
    </citation>
    <scope>NUCLEOTIDE SEQUENCE</scope>
    <source>
        <strain evidence="2">17BRD-035</strain>
    </source>
</reference>
<feature type="domain" description="DUF7424" evidence="1">
    <location>
        <begin position="20"/>
        <end position="208"/>
    </location>
</feature>
<sequence length="223" mass="25050">MKKTLVLSCCIVALCACKAEIEKDISLKALLNEPIKVESGILNVEIATCSSHEDSRKPSDALIQIQQKIPNIFDNAVYKECYQKNFNSFASFEIPIAVGKLDDSSEIKHNVNIYSYKNHYLNVQTSDKLAKNIRDFMDREYLSDLALSLTLKINNDTNQALDVTFISAYVNDSPVDFLPLTFKQGESIEVKLSNASSDMLWQYEASPSVSVMTKGFELDDILK</sequence>
<evidence type="ECO:0000259" key="1">
    <source>
        <dbReference type="Pfam" id="PF24199"/>
    </source>
</evidence>
<name>A0AAW8VB52_PASMD</name>
<comment type="caution">
    <text evidence="2">The sequence shown here is derived from an EMBL/GenBank/DDBJ whole genome shotgun (WGS) entry which is preliminary data.</text>
</comment>
<gene>
    <name evidence="2" type="ORF">NQF69_11995</name>
</gene>
<dbReference type="AlphaFoldDB" id="A0AAW8VB52"/>
<evidence type="ECO:0000313" key="2">
    <source>
        <dbReference type="EMBL" id="MDT3453484.1"/>
    </source>
</evidence>
<accession>A0AAW8VB52</accession>
<dbReference type="EMBL" id="JANIEN010000025">
    <property type="protein sequence ID" value="MDT3453484.1"/>
    <property type="molecule type" value="Genomic_DNA"/>
</dbReference>
<dbReference type="RefSeq" id="WP_041422524.1">
    <property type="nucleotide sequence ID" value="NZ_CP028927.1"/>
</dbReference>
<dbReference type="PROSITE" id="PS51257">
    <property type="entry name" value="PROKAR_LIPOPROTEIN"/>
    <property type="match status" value="1"/>
</dbReference>
<dbReference type="Pfam" id="PF24199">
    <property type="entry name" value="DUF7424"/>
    <property type="match status" value="1"/>
</dbReference>